<dbReference type="AlphaFoldDB" id="A0A1H1SIN4"/>
<evidence type="ECO:0000256" key="3">
    <source>
        <dbReference type="ARBA" id="ARBA00022519"/>
    </source>
</evidence>
<dbReference type="GO" id="GO:0005886">
    <property type="term" value="C:plasma membrane"/>
    <property type="evidence" value="ECO:0007669"/>
    <property type="project" value="UniProtKB-SubCell"/>
</dbReference>
<evidence type="ECO:0000313" key="8">
    <source>
        <dbReference type="Proteomes" id="UP000185663"/>
    </source>
</evidence>
<proteinExistence type="predicted"/>
<dbReference type="PANTHER" id="PTHR30606:SF10">
    <property type="entry name" value="PHOSPHATIDYLINOSITOL MANNOSIDE ACYLTRANSFERASE"/>
    <property type="match status" value="1"/>
</dbReference>
<dbReference type="RefSeq" id="WP_157270398.1">
    <property type="nucleotide sequence ID" value="NZ_LT629776.1"/>
</dbReference>
<keyword evidence="2" id="KW-1003">Cell membrane</keyword>
<accession>A0A1H1SIN4</accession>
<dbReference type="EMBL" id="LT629776">
    <property type="protein sequence ID" value="SDS47874.1"/>
    <property type="molecule type" value="Genomic_DNA"/>
</dbReference>
<evidence type="ECO:0000256" key="6">
    <source>
        <dbReference type="ARBA" id="ARBA00023315"/>
    </source>
</evidence>
<evidence type="ECO:0000313" key="7">
    <source>
        <dbReference type="EMBL" id="SDS47874.1"/>
    </source>
</evidence>
<keyword evidence="6" id="KW-0012">Acyltransferase</keyword>
<evidence type="ECO:0000256" key="2">
    <source>
        <dbReference type="ARBA" id="ARBA00022475"/>
    </source>
</evidence>
<dbReference type="Proteomes" id="UP000185663">
    <property type="component" value="Chromosome I"/>
</dbReference>
<comment type="subcellular location">
    <subcellularLocation>
        <location evidence="1">Cell inner membrane</location>
    </subcellularLocation>
</comment>
<dbReference type="Pfam" id="PF03279">
    <property type="entry name" value="Lip_A_acyltrans"/>
    <property type="match status" value="1"/>
</dbReference>
<organism evidence="7 8">
    <name type="scientific">Paraoerskovia marina</name>
    <dbReference type="NCBI Taxonomy" id="545619"/>
    <lineage>
        <taxon>Bacteria</taxon>
        <taxon>Bacillati</taxon>
        <taxon>Actinomycetota</taxon>
        <taxon>Actinomycetes</taxon>
        <taxon>Micrococcales</taxon>
        <taxon>Cellulomonadaceae</taxon>
        <taxon>Paraoerskovia</taxon>
    </lineage>
</organism>
<dbReference type="OrthoDB" id="9803456at2"/>
<keyword evidence="4 7" id="KW-0808">Transferase</keyword>
<reference evidence="7 8" key="1">
    <citation type="submission" date="2016-10" db="EMBL/GenBank/DDBJ databases">
        <authorList>
            <person name="de Groot N.N."/>
        </authorList>
    </citation>
    <scope>NUCLEOTIDE SEQUENCE [LARGE SCALE GENOMIC DNA]</scope>
    <source>
        <strain evidence="7 8">DSM 22126</strain>
    </source>
</reference>
<sequence>MIRIARSAFLLAWKHAHRVPAPVLRGAFGLGADYVWWRRTTGVRRLEANLRRARPEASVDEIRRLSRAGMRSYMRYYSEVLTLAHLGDDVVDARVRTRGADAVRAELADGRSPLLALGHLGNWDLAGAWAARHLAPVLTVAERLEPPELFDEFVALRNAVGIEIMALGDVGVFRDLTRAAGAPGRVLPLLADRDLTASGIEVGLLGERARAAAGPGALAAATGAPLFVAVLYSERLHGTARRAARSPWGMVIEFRRVEIPDVHRAEKIQAITQAWMDLLGEGIREHPEDWHMLQRVFVDDLDADRDAEIRRRTPADEGGAG</sequence>
<keyword evidence="8" id="KW-1185">Reference proteome</keyword>
<dbReference type="PANTHER" id="PTHR30606">
    <property type="entry name" value="LIPID A BIOSYNTHESIS LAUROYL ACYLTRANSFERASE"/>
    <property type="match status" value="1"/>
</dbReference>
<dbReference type="NCBIfam" id="NF005919">
    <property type="entry name" value="PRK07920.1"/>
    <property type="match status" value="1"/>
</dbReference>
<dbReference type="eggNOG" id="COG1560">
    <property type="taxonomic scope" value="Bacteria"/>
</dbReference>
<dbReference type="InterPro" id="IPR004960">
    <property type="entry name" value="LipA_acyltrans"/>
</dbReference>
<dbReference type="GO" id="GO:0009247">
    <property type="term" value="P:glycolipid biosynthetic process"/>
    <property type="evidence" value="ECO:0007669"/>
    <property type="project" value="UniProtKB-ARBA"/>
</dbReference>
<dbReference type="STRING" id="545619.SAMN04489860_1643"/>
<protein>
    <submittedName>
        <fullName evidence="7">KDO2-lipid IV(A) lauroyltransferase</fullName>
    </submittedName>
</protein>
<keyword evidence="3" id="KW-0997">Cell inner membrane</keyword>
<dbReference type="GO" id="GO:0016746">
    <property type="term" value="F:acyltransferase activity"/>
    <property type="evidence" value="ECO:0007669"/>
    <property type="project" value="UniProtKB-KW"/>
</dbReference>
<evidence type="ECO:0000256" key="5">
    <source>
        <dbReference type="ARBA" id="ARBA00023136"/>
    </source>
</evidence>
<keyword evidence="5" id="KW-0472">Membrane</keyword>
<name>A0A1H1SIN4_9CELL</name>
<gene>
    <name evidence="7" type="ORF">SAMN04489860_1643</name>
</gene>
<evidence type="ECO:0000256" key="4">
    <source>
        <dbReference type="ARBA" id="ARBA00022679"/>
    </source>
</evidence>
<evidence type="ECO:0000256" key="1">
    <source>
        <dbReference type="ARBA" id="ARBA00004533"/>
    </source>
</evidence>